<evidence type="ECO:0000313" key="3">
    <source>
        <dbReference type="EMBL" id="EAW11159.1"/>
    </source>
</evidence>
<reference evidence="3 4" key="1">
    <citation type="journal article" date="2008" name="PLoS Genet.">
        <title>Genomic islands in the pathogenic filamentous fungus Aspergillus fumigatus.</title>
        <authorList>
            <person name="Fedorova N.D."/>
            <person name="Khaldi N."/>
            <person name="Joardar V.S."/>
            <person name="Maiti R."/>
            <person name="Amedeo P."/>
            <person name="Anderson M.J."/>
            <person name="Crabtree J."/>
            <person name="Silva J.C."/>
            <person name="Badger J.H."/>
            <person name="Albarraq A."/>
            <person name="Angiuoli S."/>
            <person name="Bussey H."/>
            <person name="Bowyer P."/>
            <person name="Cotty P.J."/>
            <person name="Dyer P.S."/>
            <person name="Egan A."/>
            <person name="Galens K."/>
            <person name="Fraser-Liggett C.M."/>
            <person name="Haas B.J."/>
            <person name="Inman J.M."/>
            <person name="Kent R."/>
            <person name="Lemieux S."/>
            <person name="Malavazi I."/>
            <person name="Orvis J."/>
            <person name="Roemer T."/>
            <person name="Ronning C.M."/>
            <person name="Sundaram J.P."/>
            <person name="Sutton G."/>
            <person name="Turner G."/>
            <person name="Venter J.C."/>
            <person name="White O.R."/>
            <person name="Whitty B.R."/>
            <person name="Youngman P."/>
            <person name="Wolfe K.H."/>
            <person name="Goldman G.H."/>
            <person name="Wortman J.R."/>
            <person name="Jiang B."/>
            <person name="Denning D.W."/>
            <person name="Nierman W.C."/>
        </authorList>
    </citation>
    <scope>NUCLEOTIDE SEQUENCE [LARGE SCALE GENOMIC DNA]</scope>
    <source>
        <strain evidence="4">ATCC 1007 / CBS 513.65 / DSM 816 / NCTC 3887 / NRRL 1</strain>
    </source>
</reference>
<evidence type="ECO:0008006" key="5">
    <source>
        <dbReference type="Google" id="ProtNLM"/>
    </source>
</evidence>
<evidence type="ECO:0000313" key="4">
    <source>
        <dbReference type="Proteomes" id="UP000006701"/>
    </source>
</evidence>
<keyword evidence="1" id="KW-1133">Transmembrane helix</keyword>
<dbReference type="eggNOG" id="ENOG502RZTE">
    <property type="taxonomic scope" value="Eukaryota"/>
</dbReference>
<feature type="chain" id="PRO_5002633096" description="Increased loss of mitochondrial DNA protein 1" evidence="2">
    <location>
        <begin position="22"/>
        <end position="210"/>
    </location>
</feature>
<dbReference type="RefSeq" id="XP_001272585.1">
    <property type="nucleotide sequence ID" value="XM_001272584.1"/>
</dbReference>
<organism evidence="3 4">
    <name type="scientific">Aspergillus clavatus (strain ATCC 1007 / CBS 513.65 / DSM 816 / NCTC 3887 / NRRL 1 / QM 1276 / 107)</name>
    <dbReference type="NCBI Taxonomy" id="344612"/>
    <lineage>
        <taxon>Eukaryota</taxon>
        <taxon>Fungi</taxon>
        <taxon>Dikarya</taxon>
        <taxon>Ascomycota</taxon>
        <taxon>Pezizomycotina</taxon>
        <taxon>Eurotiomycetes</taxon>
        <taxon>Eurotiomycetidae</taxon>
        <taxon>Eurotiales</taxon>
        <taxon>Aspergillaceae</taxon>
        <taxon>Aspergillus</taxon>
        <taxon>Aspergillus subgen. Fumigati</taxon>
    </lineage>
</organism>
<keyword evidence="1" id="KW-0472">Membrane</keyword>
<name>A1CE60_ASPCL</name>
<feature type="transmembrane region" description="Helical" evidence="1">
    <location>
        <begin position="121"/>
        <end position="141"/>
    </location>
</feature>
<keyword evidence="2" id="KW-0732">Signal</keyword>
<dbReference type="HOGENOM" id="CLU_113779_0_0_1"/>
<feature type="signal peptide" evidence="2">
    <location>
        <begin position="1"/>
        <end position="21"/>
    </location>
</feature>
<keyword evidence="1" id="KW-0812">Transmembrane</keyword>
<protein>
    <recommendedName>
        <fullName evidence="5">Increased loss of mitochondrial DNA protein 1</fullName>
    </recommendedName>
</protein>
<gene>
    <name evidence="3" type="ORF">ACLA_088480</name>
</gene>
<dbReference type="GeneID" id="4704928"/>
<proteinExistence type="predicted"/>
<dbReference type="InterPro" id="IPR018815">
    <property type="entry name" value="Incr_loss_mito_DNA_1"/>
</dbReference>
<dbReference type="AlphaFoldDB" id="A1CE60"/>
<dbReference type="OMA" id="FWLWIFI"/>
<dbReference type="OrthoDB" id="5299849at2759"/>
<dbReference type="VEuPathDB" id="FungiDB:ACLA_088480"/>
<evidence type="ECO:0000256" key="1">
    <source>
        <dbReference type="SAM" id="Phobius"/>
    </source>
</evidence>
<feature type="transmembrane region" description="Helical" evidence="1">
    <location>
        <begin position="176"/>
        <end position="194"/>
    </location>
</feature>
<dbReference type="PANTHER" id="PTHR28029:SF1">
    <property type="entry name" value="PROTEIN ILM1"/>
    <property type="match status" value="1"/>
</dbReference>
<dbReference type="PANTHER" id="PTHR28029">
    <property type="entry name" value="PROTEIN ILM1"/>
    <property type="match status" value="1"/>
</dbReference>
<keyword evidence="4" id="KW-1185">Reference proteome</keyword>
<accession>A1CE60</accession>
<sequence length="210" mass="23548">MALLSSKTLIRAHALFLFVLAVYLTKSPEAVTESDFIFMVGEMVQIDAAPTLSRPQSPFAMCGILLIADALVDLIILSKVPWINEIIAMAQAARSESAVPVPGAMRHNPFLARLASLYSEIWTLLSAVRFCLFFAVSFFIYQSKPDAWGVNVTARGTEYSSTEALSGLDQLKNRVVFTYGFMEMMFWLWIFITLREERQEIATRFAGRGE</sequence>
<dbReference type="KEGG" id="act:ACLA_088480"/>
<dbReference type="EMBL" id="DS027052">
    <property type="protein sequence ID" value="EAW11159.1"/>
    <property type="molecule type" value="Genomic_DNA"/>
</dbReference>
<dbReference type="Pfam" id="PF10311">
    <property type="entry name" value="Ilm1"/>
    <property type="match status" value="1"/>
</dbReference>
<dbReference type="Proteomes" id="UP000006701">
    <property type="component" value="Unassembled WGS sequence"/>
</dbReference>
<evidence type="ECO:0000256" key="2">
    <source>
        <dbReference type="SAM" id="SignalP"/>
    </source>
</evidence>